<dbReference type="NCBIfam" id="TIGR00924">
    <property type="entry name" value="yjdL_sub1_fam"/>
    <property type="match status" value="1"/>
</dbReference>
<dbReference type="PANTHER" id="PTHR23517:SF15">
    <property type="entry name" value="PROTON-DEPENDENT OLIGOPEPTIDE FAMILY TRANSPORT PROTEIN"/>
    <property type="match status" value="1"/>
</dbReference>
<evidence type="ECO:0000256" key="3">
    <source>
        <dbReference type="ARBA" id="ARBA00022475"/>
    </source>
</evidence>
<evidence type="ECO:0000256" key="4">
    <source>
        <dbReference type="ARBA" id="ARBA00022692"/>
    </source>
</evidence>
<dbReference type="EMBL" id="BCMG01000012">
    <property type="protein sequence ID" value="GAX02089.1"/>
    <property type="molecule type" value="Genomic_DNA"/>
</dbReference>
<feature type="transmembrane region" description="Helical" evidence="7">
    <location>
        <begin position="390"/>
        <end position="407"/>
    </location>
</feature>
<organism evidence="8 9">
    <name type="scientific">Secundilactobacillus silagei JCM 19001</name>
    <dbReference type="NCBI Taxonomy" id="1302250"/>
    <lineage>
        <taxon>Bacteria</taxon>
        <taxon>Bacillati</taxon>
        <taxon>Bacillota</taxon>
        <taxon>Bacilli</taxon>
        <taxon>Lactobacillales</taxon>
        <taxon>Lactobacillaceae</taxon>
        <taxon>Secundilactobacillus</taxon>
    </lineage>
</organism>
<dbReference type="Gene3D" id="1.20.1250.20">
    <property type="entry name" value="MFS general substrate transporter like domains"/>
    <property type="match status" value="1"/>
</dbReference>
<dbReference type="STRING" id="1302250.GCA_001313225_02670"/>
<evidence type="ECO:0000256" key="6">
    <source>
        <dbReference type="ARBA" id="ARBA00023136"/>
    </source>
</evidence>
<reference evidence="8 9" key="1">
    <citation type="submission" date="2015-11" db="EMBL/GenBank/DDBJ databases">
        <title>Draft genome sequences of new species of the genus Lactobacillus isolated from orchardgrass silage.</title>
        <authorList>
            <person name="Tohno M."/>
            <person name="Tanizawa Y."/>
            <person name="Arita M."/>
        </authorList>
    </citation>
    <scope>NUCLEOTIDE SEQUENCE [LARGE SCALE GENOMIC DNA]</scope>
    <source>
        <strain evidence="8 9">IWT126</strain>
    </source>
</reference>
<evidence type="ECO:0000256" key="1">
    <source>
        <dbReference type="ARBA" id="ARBA00004651"/>
    </source>
</evidence>
<dbReference type="GO" id="GO:0015833">
    <property type="term" value="P:peptide transport"/>
    <property type="evidence" value="ECO:0007669"/>
    <property type="project" value="InterPro"/>
</dbReference>
<protein>
    <submittedName>
        <fullName evidence="8">Dipeptide/tripeptide permease</fullName>
    </submittedName>
</protein>
<keyword evidence="3" id="KW-1003">Cell membrane</keyword>
<evidence type="ECO:0000313" key="8">
    <source>
        <dbReference type="EMBL" id="GAX02089.1"/>
    </source>
</evidence>
<feature type="transmembrane region" description="Helical" evidence="7">
    <location>
        <begin position="321"/>
        <end position="342"/>
    </location>
</feature>
<feature type="transmembrane region" description="Helical" evidence="7">
    <location>
        <begin position="428"/>
        <end position="449"/>
    </location>
</feature>
<dbReference type="InterPro" id="IPR005279">
    <property type="entry name" value="Dipep/tripep_permease"/>
</dbReference>
<feature type="transmembrane region" description="Helical" evidence="7">
    <location>
        <begin position="363"/>
        <end position="384"/>
    </location>
</feature>
<feature type="transmembrane region" description="Helical" evidence="7">
    <location>
        <begin position="53"/>
        <end position="76"/>
    </location>
</feature>
<comment type="subcellular location">
    <subcellularLocation>
        <location evidence="1">Cell membrane</location>
        <topology evidence="1">Multi-pass membrane protein</topology>
    </subcellularLocation>
</comment>
<dbReference type="SUPFAM" id="SSF103473">
    <property type="entry name" value="MFS general substrate transporter"/>
    <property type="match status" value="2"/>
</dbReference>
<feature type="transmembrane region" description="Helical" evidence="7">
    <location>
        <begin position="111"/>
        <end position="138"/>
    </location>
</feature>
<dbReference type="InterPro" id="IPR000109">
    <property type="entry name" value="POT_fam"/>
</dbReference>
<evidence type="ECO:0000256" key="7">
    <source>
        <dbReference type="SAM" id="Phobius"/>
    </source>
</evidence>
<dbReference type="Proteomes" id="UP000198402">
    <property type="component" value="Unassembled WGS sequence"/>
</dbReference>
<keyword evidence="2" id="KW-0813">Transport</keyword>
<feature type="transmembrane region" description="Helical" evidence="7">
    <location>
        <begin position="20"/>
        <end position="41"/>
    </location>
</feature>
<proteinExistence type="predicted"/>
<feature type="transmembrane region" description="Helical" evidence="7">
    <location>
        <begin position="455"/>
        <end position="474"/>
    </location>
</feature>
<dbReference type="OrthoDB" id="9772725at2"/>
<feature type="transmembrane region" description="Helical" evidence="7">
    <location>
        <begin position="150"/>
        <end position="171"/>
    </location>
</feature>
<keyword evidence="6 7" id="KW-0472">Membrane</keyword>
<evidence type="ECO:0000256" key="2">
    <source>
        <dbReference type="ARBA" id="ARBA00022448"/>
    </source>
</evidence>
<keyword evidence="9" id="KW-1185">Reference proteome</keyword>
<feature type="transmembrane region" description="Helical" evidence="7">
    <location>
        <begin position="249"/>
        <end position="266"/>
    </location>
</feature>
<keyword evidence="4 7" id="KW-0812">Transmembrane</keyword>
<dbReference type="InterPro" id="IPR050171">
    <property type="entry name" value="MFS_Transporters"/>
</dbReference>
<dbReference type="GO" id="GO:0005886">
    <property type="term" value="C:plasma membrane"/>
    <property type="evidence" value="ECO:0007669"/>
    <property type="project" value="UniProtKB-SubCell"/>
</dbReference>
<name>A0A1Z5IK79_9LACO</name>
<evidence type="ECO:0000313" key="9">
    <source>
        <dbReference type="Proteomes" id="UP000198402"/>
    </source>
</evidence>
<dbReference type="PANTHER" id="PTHR23517">
    <property type="entry name" value="RESISTANCE PROTEIN MDTM, PUTATIVE-RELATED-RELATED"/>
    <property type="match status" value="1"/>
</dbReference>
<gene>
    <name evidence="8" type="ORF">IWT126_02153</name>
</gene>
<dbReference type="Pfam" id="PF00854">
    <property type="entry name" value="PTR2"/>
    <property type="match status" value="1"/>
</dbReference>
<feature type="transmembrane region" description="Helical" evidence="7">
    <location>
        <begin position="287"/>
        <end position="309"/>
    </location>
</feature>
<dbReference type="AlphaFoldDB" id="A0A1Z5IK79"/>
<accession>A0A1Z5IK79</accession>
<dbReference type="GO" id="GO:1904680">
    <property type="term" value="F:peptide transmembrane transporter activity"/>
    <property type="evidence" value="ECO:0007669"/>
    <property type="project" value="InterPro"/>
</dbReference>
<evidence type="ECO:0000256" key="5">
    <source>
        <dbReference type="ARBA" id="ARBA00022989"/>
    </source>
</evidence>
<dbReference type="InterPro" id="IPR036259">
    <property type="entry name" value="MFS_trans_sf"/>
</dbReference>
<dbReference type="RefSeq" id="WP_089137177.1">
    <property type="nucleotide sequence ID" value="NZ_BCMG01000012.1"/>
</dbReference>
<feature type="transmembrane region" description="Helical" evidence="7">
    <location>
        <begin position="177"/>
        <end position="196"/>
    </location>
</feature>
<sequence>MSKQNGIITKQPKAFRLMALGALGTGFATYAVSAIMILYLYEPLHLGGLGIDRITATQIMAVFSSLGYFAGIAGSYAADRLVGLRKPYLYGTLLNAVAISLLVVPHGGLPLFFISLALQIIASGITGQSLYALVGLIYRQMGTMRNTAFTLIYIMNNVGAAGPIITGAVALKFGYNAGFLVAVVVLLLTTLPYIFLNHRYFGDLGMVPPDPMQPAERRLLAKRLLGITAVVIILVGILIRLGWLTAKSFSGAVGLIGIVLPVGYVIKIVRSSKVTHQEASRVKTYGIFLIGTSISMLVSGQATGILSLYTLDHVNLTVWGIHLSAASFQTFPAVFAVLFGTISSQIWGKLGPHQPNDGLKFGIGLLLWGAGPLFMVLPVSLFPANVKVSPLWIVIFYALIMAGETFTSPVGRAMASEVAPTAFMTQMMTIFTLSQAAGSGLSAIAANFYTKGHEAAYFLVIGLIAIVWGVLLIIKNRGIIRKING</sequence>
<feature type="transmembrane region" description="Helical" evidence="7">
    <location>
        <begin position="224"/>
        <end position="243"/>
    </location>
</feature>
<feature type="transmembrane region" description="Helical" evidence="7">
    <location>
        <begin position="88"/>
        <end position="105"/>
    </location>
</feature>
<keyword evidence="5 7" id="KW-1133">Transmembrane helix</keyword>
<comment type="caution">
    <text evidence="8">The sequence shown here is derived from an EMBL/GenBank/DDBJ whole genome shotgun (WGS) entry which is preliminary data.</text>
</comment>